<dbReference type="OrthoDB" id="2672664at2"/>
<sequence length="160" mass="17643">MKKTILSLFAMLAISAIAPTIYASPVVDSASEVSVKEVVTTEPTVNIIYRSELDVPRDSLSFIDGRDVNEKASGITDHTLKPGERKVKYYQLSQGQKLRAGIMWYNVVLPDGSTKWGVTTAPNGKEITAEKDGYYLVEYIAPNSDVQEYSLVTGSTIYKK</sequence>
<comment type="caution">
    <text evidence="2">The sequence shown here is derived from an EMBL/GenBank/DDBJ whole genome shotgun (WGS) entry which is preliminary data.</text>
</comment>
<evidence type="ECO:0000313" key="3">
    <source>
        <dbReference type="Proteomes" id="UP000029453"/>
    </source>
</evidence>
<evidence type="ECO:0000313" key="2">
    <source>
        <dbReference type="EMBL" id="GAC42581.1"/>
    </source>
</evidence>
<dbReference type="RefSeq" id="WP_006286053.1">
    <property type="nucleotide sequence ID" value="NZ_BALG01000116.1"/>
</dbReference>
<proteinExistence type="predicted"/>
<feature type="signal peptide" evidence="1">
    <location>
        <begin position="1"/>
        <end position="23"/>
    </location>
</feature>
<feature type="chain" id="PRO_5004099857" evidence="1">
    <location>
        <begin position="24"/>
        <end position="160"/>
    </location>
</feature>
<reference evidence="2 3" key="1">
    <citation type="submission" date="2012-10" db="EMBL/GenBank/DDBJ databases">
        <title>Draft Genome Sequence of Paenibacillus popilliae ATCC 14706T.</title>
        <authorList>
            <person name="Iiyama K."/>
            <person name="Mori K."/>
            <person name="Mon H."/>
            <person name="Chieda Y."/>
            <person name="Lee J.M."/>
            <person name="Kusakabe T."/>
            <person name="Tashiro K."/>
            <person name="Asano S."/>
            <person name="Yasunaga-Aoki C."/>
            <person name="Shimizu S."/>
        </authorList>
    </citation>
    <scope>NUCLEOTIDE SEQUENCE [LARGE SCALE GENOMIC DNA]</scope>
    <source>
        <strain evidence="2 3">ATCC 14706</strain>
    </source>
</reference>
<gene>
    <name evidence="2" type="ORF">PPOP_1938</name>
</gene>
<name>M9LPQ8_PAEPP</name>
<evidence type="ECO:0000256" key="1">
    <source>
        <dbReference type="SAM" id="SignalP"/>
    </source>
</evidence>
<dbReference type="Proteomes" id="UP000029453">
    <property type="component" value="Unassembled WGS sequence"/>
</dbReference>
<keyword evidence="3" id="KW-1185">Reference proteome</keyword>
<dbReference type="EMBL" id="BALG01000116">
    <property type="protein sequence ID" value="GAC42581.1"/>
    <property type="molecule type" value="Genomic_DNA"/>
</dbReference>
<organism evidence="2 3">
    <name type="scientific">Paenibacillus popilliae ATCC 14706</name>
    <dbReference type="NCBI Taxonomy" id="1212764"/>
    <lineage>
        <taxon>Bacteria</taxon>
        <taxon>Bacillati</taxon>
        <taxon>Bacillota</taxon>
        <taxon>Bacilli</taxon>
        <taxon>Bacillales</taxon>
        <taxon>Paenibacillaceae</taxon>
        <taxon>Paenibacillus</taxon>
    </lineage>
</organism>
<keyword evidence="1" id="KW-0732">Signal</keyword>
<dbReference type="AlphaFoldDB" id="M9LPQ8"/>
<protein>
    <submittedName>
        <fullName evidence="2">Endo-beta-N-acetylglucosaminidase D</fullName>
    </submittedName>
</protein>
<accession>M9LPQ8</accession>